<comment type="caution">
    <text evidence="17">The sequence shown here is derived from an EMBL/GenBank/DDBJ whole genome shotgun (WGS) entry which is preliminary data.</text>
</comment>
<dbReference type="InterPro" id="IPR011009">
    <property type="entry name" value="Kinase-like_dom_sf"/>
</dbReference>
<dbReference type="GO" id="GO:0005737">
    <property type="term" value="C:cytoplasm"/>
    <property type="evidence" value="ECO:0007669"/>
    <property type="project" value="UniProtKB-SubCell"/>
</dbReference>
<dbReference type="GO" id="GO:0005524">
    <property type="term" value="F:ATP binding"/>
    <property type="evidence" value="ECO:0007669"/>
    <property type="project" value="UniProtKB-KW"/>
</dbReference>
<keyword evidence="9 12" id="KW-0067">ATP-binding</keyword>
<evidence type="ECO:0000256" key="4">
    <source>
        <dbReference type="ARBA" id="ARBA00022490"/>
    </source>
</evidence>
<dbReference type="GO" id="GO:0004709">
    <property type="term" value="F:MAP kinase kinase kinase activity"/>
    <property type="evidence" value="ECO:0007669"/>
    <property type="project" value="UniProtKB-EC"/>
</dbReference>
<dbReference type="PRINTS" id="PR00109">
    <property type="entry name" value="TYRKINASE"/>
</dbReference>
<evidence type="ECO:0000259" key="16">
    <source>
        <dbReference type="PROSITE" id="PS50011"/>
    </source>
</evidence>
<keyword evidence="7 12" id="KW-0547">Nucleotide-binding</keyword>
<evidence type="ECO:0000256" key="2">
    <source>
        <dbReference type="ARBA" id="ARBA00006529"/>
    </source>
</evidence>
<comment type="similarity">
    <text evidence="2 12">Belongs to the protein kinase superfamily. STE Ser/Thr protein kinase family. MAP kinase kinase kinase subfamily.</text>
</comment>
<dbReference type="InterPro" id="IPR051681">
    <property type="entry name" value="Ser/Thr_Kinases-Pseudokinases"/>
</dbReference>
<feature type="binding site" evidence="14">
    <location>
        <position position="150"/>
    </location>
    <ligand>
        <name>ATP</name>
        <dbReference type="ChEBI" id="CHEBI:30616"/>
    </ligand>
</feature>
<comment type="catalytic activity">
    <reaction evidence="10">
        <text>L-threonyl-[protein] + ATP = O-phospho-L-threonyl-[protein] + ADP + H(+)</text>
        <dbReference type="Rhea" id="RHEA:46608"/>
        <dbReference type="Rhea" id="RHEA-COMP:11060"/>
        <dbReference type="Rhea" id="RHEA-COMP:11605"/>
        <dbReference type="ChEBI" id="CHEBI:15378"/>
        <dbReference type="ChEBI" id="CHEBI:30013"/>
        <dbReference type="ChEBI" id="CHEBI:30616"/>
        <dbReference type="ChEBI" id="CHEBI:61977"/>
        <dbReference type="ChEBI" id="CHEBI:456216"/>
        <dbReference type="EC" id="2.7.11.25"/>
    </reaction>
</comment>
<gene>
    <name evidence="17" type="ORF">CAMP_LOCUS2484</name>
</gene>
<evidence type="ECO:0000256" key="1">
    <source>
        <dbReference type="ARBA" id="ARBA00004496"/>
    </source>
</evidence>
<evidence type="ECO:0000256" key="8">
    <source>
        <dbReference type="ARBA" id="ARBA00022777"/>
    </source>
</evidence>
<evidence type="ECO:0000256" key="3">
    <source>
        <dbReference type="ARBA" id="ARBA00012406"/>
    </source>
</evidence>
<feature type="compositionally biased region" description="Polar residues" evidence="15">
    <location>
        <begin position="754"/>
        <end position="772"/>
    </location>
</feature>
<keyword evidence="4" id="KW-0963">Cytoplasm</keyword>
<feature type="binding site" evidence="14">
    <location>
        <begin position="129"/>
        <end position="137"/>
    </location>
    <ligand>
        <name>ATP</name>
        <dbReference type="ChEBI" id="CHEBI:30616"/>
    </ligand>
</feature>
<feature type="compositionally biased region" description="Polar residues" evidence="15">
    <location>
        <begin position="816"/>
        <end position="825"/>
    </location>
</feature>
<evidence type="ECO:0000256" key="15">
    <source>
        <dbReference type="SAM" id="MobiDB-lite"/>
    </source>
</evidence>
<evidence type="ECO:0000256" key="7">
    <source>
        <dbReference type="ARBA" id="ARBA00022741"/>
    </source>
</evidence>
<evidence type="ECO:0000256" key="11">
    <source>
        <dbReference type="ARBA" id="ARBA00048329"/>
    </source>
</evidence>
<dbReference type="EC" id="2.7.11.25" evidence="3 12"/>
<dbReference type="Gene3D" id="1.10.510.10">
    <property type="entry name" value="Transferase(Phosphotransferase) domain 1"/>
    <property type="match status" value="1"/>
</dbReference>
<dbReference type="AlphaFoldDB" id="A0A9P1I7L7"/>
<name>A0A9P1I7L7_9PELO</name>
<keyword evidence="8 12" id="KW-0418">Kinase</keyword>
<evidence type="ECO:0000256" key="9">
    <source>
        <dbReference type="ARBA" id="ARBA00022840"/>
    </source>
</evidence>
<dbReference type="InterPro" id="IPR000719">
    <property type="entry name" value="Prot_kinase_dom"/>
</dbReference>
<evidence type="ECO:0000313" key="18">
    <source>
        <dbReference type="Proteomes" id="UP001152747"/>
    </source>
</evidence>
<protein>
    <recommendedName>
        <fullName evidence="3 12">Mitogen-activated protein kinase kinase kinase</fullName>
        <ecNumber evidence="3 12">2.7.11.25</ecNumber>
    </recommendedName>
</protein>
<evidence type="ECO:0000256" key="5">
    <source>
        <dbReference type="ARBA" id="ARBA00022527"/>
    </source>
</evidence>
<reference evidence="17" key="1">
    <citation type="submission" date="2022-11" db="EMBL/GenBank/DDBJ databases">
        <authorList>
            <person name="Kikuchi T."/>
        </authorList>
    </citation>
    <scope>NUCLEOTIDE SEQUENCE</scope>
    <source>
        <strain evidence="17">PS1010</strain>
    </source>
</reference>
<feature type="active site" description="Proton acceptor" evidence="13">
    <location>
        <position position="233"/>
    </location>
</feature>
<feature type="region of interest" description="Disordered" evidence="15">
    <location>
        <begin position="624"/>
        <end position="652"/>
    </location>
</feature>
<feature type="compositionally biased region" description="Polar residues" evidence="15">
    <location>
        <begin position="18"/>
        <end position="35"/>
    </location>
</feature>
<keyword evidence="6 12" id="KW-0808">Transferase</keyword>
<evidence type="ECO:0000256" key="13">
    <source>
        <dbReference type="PIRSR" id="PIRSR038165-50"/>
    </source>
</evidence>
<dbReference type="PROSITE" id="PS00108">
    <property type="entry name" value="PROTEIN_KINASE_ST"/>
    <property type="match status" value="1"/>
</dbReference>
<dbReference type="SMART" id="SM00220">
    <property type="entry name" value="S_TKc"/>
    <property type="match status" value="1"/>
</dbReference>
<organism evidence="17 18">
    <name type="scientific">Caenorhabditis angaria</name>
    <dbReference type="NCBI Taxonomy" id="860376"/>
    <lineage>
        <taxon>Eukaryota</taxon>
        <taxon>Metazoa</taxon>
        <taxon>Ecdysozoa</taxon>
        <taxon>Nematoda</taxon>
        <taxon>Chromadorea</taxon>
        <taxon>Rhabditida</taxon>
        <taxon>Rhabditina</taxon>
        <taxon>Rhabditomorpha</taxon>
        <taxon>Rhabditoidea</taxon>
        <taxon>Rhabditidae</taxon>
        <taxon>Peloderinae</taxon>
        <taxon>Caenorhabditis</taxon>
    </lineage>
</organism>
<dbReference type="PROSITE" id="PS50011">
    <property type="entry name" value="PROTEIN_KINASE_DOM"/>
    <property type="match status" value="1"/>
</dbReference>
<keyword evidence="18" id="KW-1185">Reference proteome</keyword>
<dbReference type="Gene3D" id="3.30.200.20">
    <property type="entry name" value="Phosphorylase Kinase, domain 1"/>
    <property type="match status" value="1"/>
</dbReference>
<comment type="catalytic activity">
    <reaction evidence="11">
        <text>L-seryl-[protein] + ATP = O-phospho-L-seryl-[protein] + ADP + H(+)</text>
        <dbReference type="Rhea" id="RHEA:17989"/>
        <dbReference type="Rhea" id="RHEA-COMP:9863"/>
        <dbReference type="Rhea" id="RHEA-COMP:11604"/>
        <dbReference type="ChEBI" id="CHEBI:15378"/>
        <dbReference type="ChEBI" id="CHEBI:29999"/>
        <dbReference type="ChEBI" id="CHEBI:30616"/>
        <dbReference type="ChEBI" id="CHEBI:83421"/>
        <dbReference type="ChEBI" id="CHEBI:456216"/>
        <dbReference type="EC" id="2.7.11.25"/>
    </reaction>
</comment>
<feature type="domain" description="Protein kinase" evidence="16">
    <location>
        <begin position="123"/>
        <end position="364"/>
    </location>
</feature>
<evidence type="ECO:0000256" key="6">
    <source>
        <dbReference type="ARBA" id="ARBA00022679"/>
    </source>
</evidence>
<feature type="compositionally biased region" description="Low complexity" evidence="15">
    <location>
        <begin position="526"/>
        <end position="541"/>
    </location>
</feature>
<dbReference type="OrthoDB" id="339325at2759"/>
<dbReference type="EMBL" id="CANHGI010000001">
    <property type="protein sequence ID" value="CAI5439847.1"/>
    <property type="molecule type" value="Genomic_DNA"/>
</dbReference>
<feature type="compositionally biased region" description="Acidic residues" evidence="15">
    <location>
        <begin position="805"/>
        <end position="815"/>
    </location>
</feature>
<feature type="compositionally biased region" description="Acidic residues" evidence="15">
    <location>
        <begin position="778"/>
        <end position="787"/>
    </location>
</feature>
<feature type="region of interest" description="Disordered" evidence="15">
    <location>
        <begin position="469"/>
        <end position="512"/>
    </location>
</feature>
<dbReference type="InterPro" id="IPR008271">
    <property type="entry name" value="Ser/Thr_kinase_AS"/>
</dbReference>
<dbReference type="PANTHER" id="PTHR44329">
    <property type="entry name" value="SERINE/THREONINE-PROTEIN KINASE TNNI3K-RELATED"/>
    <property type="match status" value="1"/>
</dbReference>
<feature type="region of interest" description="Disordered" evidence="15">
    <location>
        <begin position="524"/>
        <end position="567"/>
    </location>
</feature>
<feature type="compositionally biased region" description="Low complexity" evidence="15">
    <location>
        <begin position="632"/>
        <end position="645"/>
    </location>
</feature>
<keyword evidence="5 12" id="KW-0723">Serine/threonine-protein kinase</keyword>
<feature type="compositionally biased region" description="Basic and acidic residues" evidence="15">
    <location>
        <begin position="1"/>
        <end position="13"/>
    </location>
</feature>
<accession>A0A9P1I7L7</accession>
<dbReference type="InterPro" id="IPR017419">
    <property type="entry name" value="MAP3K12_MAP3K13"/>
</dbReference>
<dbReference type="Proteomes" id="UP001152747">
    <property type="component" value="Unassembled WGS sequence"/>
</dbReference>
<evidence type="ECO:0000313" key="17">
    <source>
        <dbReference type="EMBL" id="CAI5439847.1"/>
    </source>
</evidence>
<dbReference type="PANTHER" id="PTHR44329:SF304">
    <property type="entry name" value="MITOGEN-ACTIVATED PROTEIN KINASE KINASE KINASE 13-LIKE ISOFORM X1"/>
    <property type="match status" value="1"/>
</dbReference>
<feature type="region of interest" description="Disordered" evidence="15">
    <location>
        <begin position="754"/>
        <end position="825"/>
    </location>
</feature>
<dbReference type="SUPFAM" id="SSF56112">
    <property type="entry name" value="Protein kinase-like (PK-like)"/>
    <property type="match status" value="1"/>
</dbReference>
<dbReference type="Pfam" id="PF00069">
    <property type="entry name" value="Pkinase"/>
    <property type="match status" value="1"/>
</dbReference>
<feature type="region of interest" description="Disordered" evidence="15">
    <location>
        <begin position="1"/>
        <end position="35"/>
    </location>
</feature>
<dbReference type="InterPro" id="IPR001245">
    <property type="entry name" value="Ser-Thr/Tyr_kinase_cat_dom"/>
</dbReference>
<comment type="subcellular location">
    <subcellularLocation>
        <location evidence="1">Cytoplasm</location>
    </subcellularLocation>
</comment>
<dbReference type="GO" id="GO:0006950">
    <property type="term" value="P:response to stress"/>
    <property type="evidence" value="ECO:0007669"/>
    <property type="project" value="UniProtKB-ARBA"/>
</dbReference>
<evidence type="ECO:0000256" key="14">
    <source>
        <dbReference type="PIRSR" id="PIRSR038165-51"/>
    </source>
</evidence>
<evidence type="ECO:0000256" key="10">
    <source>
        <dbReference type="ARBA" id="ARBA00047559"/>
    </source>
</evidence>
<proteinExistence type="inferred from homology"/>
<evidence type="ECO:0000256" key="12">
    <source>
        <dbReference type="PIRNR" id="PIRNR038165"/>
    </source>
</evidence>
<sequence length="909" mass="102639">MENNLEKPTKPADDPDGTFSTVILSSTDATSSPQQQQICITQSAPNTPIQHREMAAAEFPGTNLGPQPETATILANKPNLGIGNLRDGIFACFRPVWGYFGRGMQEITKPPPVDTWEVPFEEIGELEWLGSGSQGAVFRGQYRDKLVAVKKVNHLKDTDIKHLRHLRHKNIIEFIGVCSKSPCYCIIMEYCSKGQLCQVLKKYTIDRLNWSKWIREIADGMHYLHDNKVIHRDLKSPNILISDDDSIKICDFGTSHLQCKSDSTMMSFCGTVSWMAPEMLKKEPCSEKVDVYSFGVVLWEMLTREQPYANIDQMAVIYGVGTNILSLPLPETAPKGIILLIKQCLSLKGRNRPSFSHIRQHLEIFKSELLNISDAEWQQKCQEWNDFAKRIQYPSTIKKKHGENGGGGEEEHHRKRIEQLSHIRDIRMMYEQKLKRANKMYDKLQGCFNELKLKENELDERERDLEERELHHTFTTSPRSSAHRMRSGSCGFRPYDNPIDFDNDPNQYSSDDERLEYCRNSPYRCSQGSSSSGVQFSRQSSCRSSAGAQTRRSEGYHPQKLFPNDNRQSAGYWESVRNSPARVSGLSQDSGIGGGSCTGLNNGQPATYSQTIYRNCDGRWSDGRIASRRRTPAASSSASRVATTTFQRDSPMRQPHGAVLFYTPRSSSNRHPNRASYPSRISAEDCCQNACCRQARAKSIAAPSTRPMARSPTPYDNPAEQPYLPEFTSYDEALKAQMETEGSPMRFVENPIYTSPVTTYSNPLREVSTTKSEQNHQDEEEEEENANDIDLTSSMDSRRSRADDADIESSEEEEQNGNMLNESINSRSSEMYSMNTSTMMSSLERSLELGATRSDGLSDNERRVQAVKKSIKGHRRTHSNPQAIIHQIIDESLSSSMGEDSDEAAAVEI</sequence>
<dbReference type="PIRSF" id="PIRSF038165">
    <property type="entry name" value="MAPKKK12_MAPKKK13"/>
    <property type="match status" value="1"/>
</dbReference>